<organism evidence="4">
    <name type="scientific">Borrelia coriaceae ATCC 43381</name>
    <dbReference type="NCBI Taxonomy" id="1408429"/>
    <lineage>
        <taxon>Bacteria</taxon>
        <taxon>Pseudomonadati</taxon>
        <taxon>Spirochaetota</taxon>
        <taxon>Spirochaetia</taxon>
        <taxon>Spirochaetales</taxon>
        <taxon>Borreliaceae</taxon>
        <taxon>Borrelia</taxon>
    </lineage>
</organism>
<dbReference type="Proteomes" id="UP000019330">
    <property type="component" value="Plasmid unnamed"/>
</dbReference>
<keyword evidence="4" id="KW-0946">Virion</keyword>
<keyword evidence="4" id="KW-0261">Viral envelope protein</keyword>
<evidence type="ECO:0000256" key="2">
    <source>
        <dbReference type="SAM" id="SignalP"/>
    </source>
</evidence>
<accession>W5SW04</accession>
<proteinExistence type="predicted"/>
<keyword evidence="4" id="KW-0614">Plasmid</keyword>
<dbReference type="RefSeq" id="WP_025408471.1">
    <property type="nucleotide sequence ID" value="NZ_CP005746.1"/>
</dbReference>
<dbReference type="EMBL" id="CP005746">
    <property type="protein sequence ID" value="AHH11120.1"/>
    <property type="molecule type" value="Genomic_DNA"/>
</dbReference>
<feature type="region of interest" description="Disordered" evidence="1">
    <location>
        <begin position="21"/>
        <end position="50"/>
    </location>
</feature>
<feature type="signal peptide" evidence="2">
    <location>
        <begin position="1"/>
        <end position="21"/>
    </location>
</feature>
<geneLocation type="plasmid" evidence="4 5">
    <name>unnamed</name>
</geneLocation>
<feature type="chain" id="PRO_5004871866" evidence="2">
    <location>
        <begin position="22"/>
        <end position="296"/>
    </location>
</feature>
<name>W5SW04_9SPIR</name>
<dbReference type="InterPro" id="IPR056668">
    <property type="entry name" value="BB0158-like"/>
</dbReference>
<evidence type="ECO:0000259" key="3">
    <source>
        <dbReference type="Pfam" id="PF24960"/>
    </source>
</evidence>
<sequence>MLKIRIMILLPLFLTCNLSQKHDTSTKGNKPDNEYEHSLIPKPKNDPPPPIPLVTTQDHSFKIHEDHLNDVCLQPFHLKRICGVEICGITWMKIESKNIMDINQTPIEELKNKLKYSYAVAPIKYNGGYNANITPFILLEVVDENIEVISFKLTHYPNLELDLSKDAHLNNSSILLKPLHKKIKNSILNRAKSKIQDHGGKNVYLYGELNLPTLNKAKVTGSDELISIFANLFKNQQWKNLEAEITIQDKASNQEQTYKILLNGRLFNEFIKTVLSKHQGIKNVNPTFKVPVEDKS</sequence>
<dbReference type="HOGENOM" id="CLU_086912_0_0_12"/>
<evidence type="ECO:0000313" key="4">
    <source>
        <dbReference type="EMBL" id="AHH11120.1"/>
    </source>
</evidence>
<gene>
    <name evidence="4" type="ORF">BCO_0022400</name>
</gene>
<keyword evidence="5" id="KW-1185">Reference proteome</keyword>
<keyword evidence="2" id="KW-0732">Signal</keyword>
<feature type="compositionally biased region" description="Basic and acidic residues" evidence="1">
    <location>
        <begin position="21"/>
        <end position="45"/>
    </location>
</feature>
<dbReference type="Pfam" id="PF24960">
    <property type="entry name" value="BB0158"/>
    <property type="match status" value="1"/>
</dbReference>
<dbReference type="AlphaFoldDB" id="W5SW04"/>
<reference evidence="4" key="1">
    <citation type="submission" date="2013-04" db="EMBL/GenBank/DDBJ databases">
        <title>Comparative Genomics of Relapsing Fever Spirochetes.</title>
        <authorList>
            <person name="Schwan T.G."/>
            <person name="Raffel S.J."/>
            <person name="Porcella S.F."/>
            <person name="Martens C.A."/>
            <person name="Bruno D.P."/>
            <person name="Ricklefs S.M."/>
            <person name="Barbian K.B."/>
        </authorList>
    </citation>
    <scope>NUCLEOTIDE SEQUENCE</scope>
    <source>
        <strain evidence="4">Co53</strain>
        <plasmid evidence="4">unnamed</plasmid>
    </source>
</reference>
<evidence type="ECO:0000256" key="1">
    <source>
        <dbReference type="SAM" id="MobiDB-lite"/>
    </source>
</evidence>
<protein>
    <submittedName>
        <fullName evidence="4">p23-like cell envelope protein</fullName>
    </submittedName>
</protein>
<dbReference type="OrthoDB" id="352443at2"/>
<feature type="domain" description="Outer surface lipoprotein BB0158" evidence="3">
    <location>
        <begin position="86"/>
        <end position="279"/>
    </location>
</feature>
<evidence type="ECO:0000313" key="5">
    <source>
        <dbReference type="Proteomes" id="UP000019330"/>
    </source>
</evidence>